<feature type="domain" description="4Fe-4S ferredoxin-type" evidence="9">
    <location>
        <begin position="40"/>
        <end position="70"/>
    </location>
</feature>
<dbReference type="InterPro" id="IPR017896">
    <property type="entry name" value="4Fe4S_Fe-S-bd"/>
</dbReference>
<dbReference type="PANTHER" id="PTHR43545">
    <property type="entry name" value="FORMATE DEHYDROGENASE, NITRATE-INDUCIBLE, IRON-SULFUR SUBUNIT"/>
    <property type="match status" value="1"/>
</dbReference>
<gene>
    <name evidence="10" type="ORF">dsmv_2557</name>
</gene>
<sequence>MSNKISRRSFLKGTVAAATVSTVGSFSLPSAVRGATPDELATLIDIRKCIGCEACVEACRDANSAAFPEPRKPFPKMVPGSVRIEDWSENREVRDRLTPYNWLFIQTAEVTVNGETTTLTIPRRCMHCQNPPCANLCPWGAARKLKNGTTVIAPDICLGGKKCQVVCPWNIPQRQTGVGLYLDLLPAYAGNGVMYKCHRCHQRMAEGEMPACITACPEDVQKIGPRADIVREARAIAREINGYVYGEAENGGTNTLYVSPVPFAELNRALQQGPGKPHFEAVPDMMADADHLAGAMLVAPLAGVAGALLKFFGKGKNPPASKDPSTEIRASRNDAHATPEEH</sequence>
<dbReference type="GO" id="GO:0046872">
    <property type="term" value="F:metal ion binding"/>
    <property type="evidence" value="ECO:0007669"/>
    <property type="project" value="UniProtKB-KW"/>
</dbReference>
<dbReference type="AlphaFoldDB" id="S7UZS3"/>
<dbReference type="InterPro" id="IPR006311">
    <property type="entry name" value="TAT_signal"/>
</dbReference>
<comment type="caution">
    <text evidence="10">The sequence shown here is derived from an EMBL/GenBank/DDBJ whole genome shotgun (WGS) entry which is preliminary data.</text>
</comment>
<dbReference type="InterPro" id="IPR019546">
    <property type="entry name" value="TAT_signal_bac_arc"/>
</dbReference>
<comment type="subunit">
    <text evidence="2">Heterodimer of a large and a small subunit.</text>
</comment>
<evidence type="ECO:0000256" key="5">
    <source>
        <dbReference type="ARBA" id="ARBA00022737"/>
    </source>
</evidence>
<keyword evidence="3" id="KW-0004">4Fe-4S</keyword>
<dbReference type="PANTHER" id="PTHR43545:SF4">
    <property type="entry name" value="IRON-SULFUR PROTEIN"/>
    <property type="match status" value="1"/>
</dbReference>
<evidence type="ECO:0000313" key="11">
    <source>
        <dbReference type="Proteomes" id="UP000014977"/>
    </source>
</evidence>
<dbReference type="eggNOG" id="COG0437">
    <property type="taxonomic scope" value="Bacteria"/>
</dbReference>
<evidence type="ECO:0000256" key="1">
    <source>
        <dbReference type="ARBA" id="ARBA00004196"/>
    </source>
</evidence>
<feature type="region of interest" description="Disordered" evidence="8">
    <location>
        <begin position="315"/>
        <end position="342"/>
    </location>
</feature>
<dbReference type="Proteomes" id="UP000014977">
    <property type="component" value="Unassembled WGS sequence"/>
</dbReference>
<protein>
    <submittedName>
        <fullName evidence="10">4Fe-4S ferredoxin, iron-sulpur binding domain-containing protein</fullName>
    </submittedName>
</protein>
<evidence type="ECO:0000256" key="4">
    <source>
        <dbReference type="ARBA" id="ARBA00022723"/>
    </source>
</evidence>
<keyword evidence="7" id="KW-0411">Iron-sulfur</keyword>
<dbReference type="NCBIfam" id="TIGR01409">
    <property type="entry name" value="TAT_signal_seq"/>
    <property type="match status" value="1"/>
</dbReference>
<evidence type="ECO:0000256" key="7">
    <source>
        <dbReference type="ARBA" id="ARBA00023014"/>
    </source>
</evidence>
<keyword evidence="11" id="KW-1185">Reference proteome</keyword>
<dbReference type="PROSITE" id="PS51318">
    <property type="entry name" value="TAT"/>
    <property type="match status" value="1"/>
</dbReference>
<name>S7UZS3_DESML</name>
<evidence type="ECO:0000313" key="10">
    <source>
        <dbReference type="EMBL" id="EPR39709.1"/>
    </source>
</evidence>
<keyword evidence="6" id="KW-0408">Iron</keyword>
<comment type="subcellular location">
    <subcellularLocation>
        <location evidence="1">Cell envelope</location>
    </subcellularLocation>
</comment>
<evidence type="ECO:0000259" key="9">
    <source>
        <dbReference type="PROSITE" id="PS51379"/>
    </source>
</evidence>
<dbReference type="PATRIC" id="fig|1121405.3.peg.2209"/>
<evidence type="ECO:0000256" key="8">
    <source>
        <dbReference type="SAM" id="MobiDB-lite"/>
    </source>
</evidence>
<dbReference type="Pfam" id="PF13247">
    <property type="entry name" value="Fer4_11"/>
    <property type="match status" value="1"/>
</dbReference>
<proteinExistence type="predicted"/>
<reference evidence="10 11" key="1">
    <citation type="journal article" date="2013" name="Genome Announc.">
        <title>Draft genome sequences for three mercury-methylating, sulfate-reducing bacteria.</title>
        <authorList>
            <person name="Brown S.D."/>
            <person name="Hurt R.A.Jr."/>
            <person name="Gilmour C.C."/>
            <person name="Elias D.A."/>
        </authorList>
    </citation>
    <scope>NUCLEOTIDE SEQUENCE [LARGE SCALE GENOMIC DNA]</scope>
    <source>
        <strain evidence="10 11">DSM 2059</strain>
    </source>
</reference>
<feature type="compositionally biased region" description="Basic and acidic residues" evidence="8">
    <location>
        <begin position="324"/>
        <end position="342"/>
    </location>
</feature>
<dbReference type="OrthoDB" id="9789030at2"/>
<dbReference type="GO" id="GO:0051539">
    <property type="term" value="F:4 iron, 4 sulfur cluster binding"/>
    <property type="evidence" value="ECO:0007669"/>
    <property type="project" value="UniProtKB-KW"/>
</dbReference>
<keyword evidence="4" id="KW-0479">Metal-binding</keyword>
<dbReference type="SUPFAM" id="SSF54862">
    <property type="entry name" value="4Fe-4S ferredoxins"/>
    <property type="match status" value="1"/>
</dbReference>
<dbReference type="PROSITE" id="PS51379">
    <property type="entry name" value="4FE4S_FER_2"/>
    <property type="match status" value="2"/>
</dbReference>
<evidence type="ECO:0000256" key="6">
    <source>
        <dbReference type="ARBA" id="ARBA00023004"/>
    </source>
</evidence>
<keyword evidence="5" id="KW-0677">Repeat</keyword>
<evidence type="ECO:0000256" key="3">
    <source>
        <dbReference type="ARBA" id="ARBA00022485"/>
    </source>
</evidence>
<dbReference type="Gene3D" id="3.30.70.20">
    <property type="match status" value="2"/>
</dbReference>
<feature type="domain" description="4Fe-4S ferredoxin-type" evidence="9">
    <location>
        <begin position="148"/>
        <end position="177"/>
    </location>
</feature>
<dbReference type="STRING" id="897.B2D07_19110"/>
<dbReference type="GO" id="GO:0030313">
    <property type="term" value="C:cell envelope"/>
    <property type="evidence" value="ECO:0007669"/>
    <property type="project" value="UniProtKB-SubCell"/>
</dbReference>
<accession>S7UZS3</accession>
<organism evidence="10 11">
    <name type="scientific">Desulfococcus multivorans DSM 2059</name>
    <dbReference type="NCBI Taxonomy" id="1121405"/>
    <lineage>
        <taxon>Bacteria</taxon>
        <taxon>Pseudomonadati</taxon>
        <taxon>Thermodesulfobacteriota</taxon>
        <taxon>Desulfobacteria</taxon>
        <taxon>Desulfobacterales</taxon>
        <taxon>Desulfococcaceae</taxon>
        <taxon>Desulfococcus</taxon>
    </lineage>
</organism>
<dbReference type="RefSeq" id="WP_020877314.1">
    <property type="nucleotide sequence ID" value="NZ_ATHJ01000088.1"/>
</dbReference>
<dbReference type="EMBL" id="ATHJ01000088">
    <property type="protein sequence ID" value="EPR39709.1"/>
    <property type="molecule type" value="Genomic_DNA"/>
</dbReference>
<dbReference type="InterPro" id="IPR051555">
    <property type="entry name" value="FDH_Electron_Transfer_Unit"/>
</dbReference>
<evidence type="ECO:0000256" key="2">
    <source>
        <dbReference type="ARBA" id="ARBA00011771"/>
    </source>
</evidence>